<evidence type="ECO:0000313" key="2">
    <source>
        <dbReference type="EMBL" id="KAK3386055.1"/>
    </source>
</evidence>
<feature type="signal peptide" evidence="1">
    <location>
        <begin position="1"/>
        <end position="26"/>
    </location>
</feature>
<name>A0AAE0NRB3_9PEZI</name>
<gene>
    <name evidence="2" type="ORF">B0H63DRAFT_191190</name>
</gene>
<protein>
    <recommendedName>
        <fullName evidence="4">Secreted protein</fullName>
    </recommendedName>
</protein>
<evidence type="ECO:0008006" key="4">
    <source>
        <dbReference type="Google" id="ProtNLM"/>
    </source>
</evidence>
<dbReference type="AlphaFoldDB" id="A0AAE0NRB3"/>
<reference evidence="2" key="1">
    <citation type="journal article" date="2023" name="Mol. Phylogenet. Evol.">
        <title>Genome-scale phylogeny and comparative genomics of the fungal order Sordariales.</title>
        <authorList>
            <person name="Hensen N."/>
            <person name="Bonometti L."/>
            <person name="Westerberg I."/>
            <person name="Brannstrom I.O."/>
            <person name="Guillou S."/>
            <person name="Cros-Aarteil S."/>
            <person name="Calhoun S."/>
            <person name="Haridas S."/>
            <person name="Kuo A."/>
            <person name="Mondo S."/>
            <person name="Pangilinan J."/>
            <person name="Riley R."/>
            <person name="LaButti K."/>
            <person name="Andreopoulos B."/>
            <person name="Lipzen A."/>
            <person name="Chen C."/>
            <person name="Yan M."/>
            <person name="Daum C."/>
            <person name="Ng V."/>
            <person name="Clum A."/>
            <person name="Steindorff A."/>
            <person name="Ohm R.A."/>
            <person name="Martin F."/>
            <person name="Silar P."/>
            <person name="Natvig D.O."/>
            <person name="Lalanne C."/>
            <person name="Gautier V."/>
            <person name="Ament-Velasquez S.L."/>
            <person name="Kruys A."/>
            <person name="Hutchinson M.I."/>
            <person name="Powell A.J."/>
            <person name="Barry K."/>
            <person name="Miller A.N."/>
            <person name="Grigoriev I.V."/>
            <person name="Debuchy R."/>
            <person name="Gladieux P."/>
            <person name="Hiltunen Thoren M."/>
            <person name="Johannesson H."/>
        </authorList>
    </citation>
    <scope>NUCLEOTIDE SEQUENCE</scope>
    <source>
        <strain evidence="2">CBS 232.78</strain>
    </source>
</reference>
<keyword evidence="1" id="KW-0732">Signal</keyword>
<proteinExistence type="predicted"/>
<evidence type="ECO:0000313" key="3">
    <source>
        <dbReference type="Proteomes" id="UP001285441"/>
    </source>
</evidence>
<dbReference type="EMBL" id="JAULSW010000004">
    <property type="protein sequence ID" value="KAK3386055.1"/>
    <property type="molecule type" value="Genomic_DNA"/>
</dbReference>
<comment type="caution">
    <text evidence="2">The sequence shown here is derived from an EMBL/GenBank/DDBJ whole genome shotgun (WGS) entry which is preliminary data.</text>
</comment>
<sequence length="126" mass="13575">MIDGNVCAFLLAISLLGPFPFSPVRAFNYMFPSTASLLLIVCFSRWARSGISPALLVKSKRHAYTVAGPLPRLHVAKSSILPVSAVGGRVLLAPRDAHRRQVVIPFLCSRSPSPPAASIKATCRLH</sequence>
<accession>A0AAE0NRB3</accession>
<organism evidence="2 3">
    <name type="scientific">Podospora didyma</name>
    <dbReference type="NCBI Taxonomy" id="330526"/>
    <lineage>
        <taxon>Eukaryota</taxon>
        <taxon>Fungi</taxon>
        <taxon>Dikarya</taxon>
        <taxon>Ascomycota</taxon>
        <taxon>Pezizomycotina</taxon>
        <taxon>Sordariomycetes</taxon>
        <taxon>Sordariomycetidae</taxon>
        <taxon>Sordariales</taxon>
        <taxon>Podosporaceae</taxon>
        <taxon>Podospora</taxon>
    </lineage>
</organism>
<dbReference type="Proteomes" id="UP001285441">
    <property type="component" value="Unassembled WGS sequence"/>
</dbReference>
<feature type="chain" id="PRO_5041914165" description="Secreted protein" evidence="1">
    <location>
        <begin position="27"/>
        <end position="126"/>
    </location>
</feature>
<reference evidence="2" key="2">
    <citation type="submission" date="2023-06" db="EMBL/GenBank/DDBJ databases">
        <authorList>
            <consortium name="Lawrence Berkeley National Laboratory"/>
            <person name="Haridas S."/>
            <person name="Hensen N."/>
            <person name="Bonometti L."/>
            <person name="Westerberg I."/>
            <person name="Brannstrom I.O."/>
            <person name="Guillou S."/>
            <person name="Cros-Aarteil S."/>
            <person name="Calhoun S."/>
            <person name="Kuo A."/>
            <person name="Mondo S."/>
            <person name="Pangilinan J."/>
            <person name="Riley R."/>
            <person name="LaButti K."/>
            <person name="Andreopoulos B."/>
            <person name="Lipzen A."/>
            <person name="Chen C."/>
            <person name="Yanf M."/>
            <person name="Daum C."/>
            <person name="Ng V."/>
            <person name="Clum A."/>
            <person name="Steindorff A."/>
            <person name="Ohm R."/>
            <person name="Martin F."/>
            <person name="Silar P."/>
            <person name="Natvig D."/>
            <person name="Lalanne C."/>
            <person name="Gautier V."/>
            <person name="Ament-velasquez S.L."/>
            <person name="Kruys A."/>
            <person name="Hutchinson M.I."/>
            <person name="Powell A.J."/>
            <person name="Barry K."/>
            <person name="Miller A.N."/>
            <person name="Grigoriev I.V."/>
            <person name="Debuchy R."/>
            <person name="Gladieux P."/>
            <person name="Thoren M.H."/>
            <person name="Johannesson H."/>
        </authorList>
    </citation>
    <scope>NUCLEOTIDE SEQUENCE</scope>
    <source>
        <strain evidence="2">CBS 232.78</strain>
    </source>
</reference>
<keyword evidence="3" id="KW-1185">Reference proteome</keyword>
<evidence type="ECO:0000256" key="1">
    <source>
        <dbReference type="SAM" id="SignalP"/>
    </source>
</evidence>